<feature type="transmembrane region" description="Helical" evidence="2">
    <location>
        <begin position="181"/>
        <end position="201"/>
    </location>
</feature>
<feature type="transmembrane region" description="Helical" evidence="2">
    <location>
        <begin position="252"/>
        <end position="280"/>
    </location>
</feature>
<keyword evidence="2" id="KW-0472">Membrane</keyword>
<proteinExistence type="predicted"/>
<feature type="transmembrane region" description="Helical" evidence="2">
    <location>
        <begin position="439"/>
        <end position="458"/>
    </location>
</feature>
<sequence length="823" mass="85458">MSLTSPPSDRADASSSVRSDVPVRATGIQLIGEMPGSGYRTPPALVRRADGQMIQLTPLLYLVLDAVDGRRTHAEIADVVSRAFGRQVSEDNVETLVDCKLRPLGVLLKGDGSEPELRKSQPLLGLRMRYSVTDPTKTNRITAPFARLFNPILVTGVVAAFCWITWWLLLDKGLASATHEAFTRPGLLLLVFAVTVLSAGFHEFGHAAAARRGGATPGVMGMGLYLFWPAFYTDVTDSYRLGRAGRIRTDLGGLYFNAIVAVGIVGVWLASGYDALLLVVATQVLQMLHQLTPMVRFDGYHVLADLTGVPDLYHRIKPTLVGALPWRWRDPEATVLKPWARVVVTAWVLLVVPMLAFSLFMMVVTFPRVVATAWVGLQAQWAVASASLTGGDPVTFGARCVAILALVVPILGMGYILTRLVRQVTTSTWRATAGRPARRALAVVTAAAVVAGLGWAWWPHPDTYRPIAAWERGTLADALPLARPAPAAGAALAVGQQGRMQTVWPSGSPVPTRDHPGLAMVMVPHQSGASGSASGTAAGAPAAGFEQGTDPGAGASGGGAPSWVFPFDQPLPPGEGDTQALAVNTTDDMVTYDVAFAIVWADGDTVNNTNEAYAIASCTNCAAVAVAFQVVMIVGDADVVVPENVSAAVNYNCVQCLTYALATQLVVTLDGPLSDAGMAQLADLWAEIAEFGSHLADIPLADLQDALAGYEQQILDIVAADPAAVPAPGGTDPSDPGATGSASASPTSDPEASGSPTSTPTPVVPDSGSTAPSASPSESASGSPTTTASPSASPTEPAQPSASTASPSSSGSTTPAPGVSSSP</sequence>
<feature type="transmembrane region" description="Helical" evidence="2">
    <location>
        <begin position="213"/>
        <end position="232"/>
    </location>
</feature>
<organism evidence="3 4">
    <name type="scientific">Nocardioides ginsengisegetis</name>
    <dbReference type="NCBI Taxonomy" id="661491"/>
    <lineage>
        <taxon>Bacteria</taxon>
        <taxon>Bacillati</taxon>
        <taxon>Actinomycetota</taxon>
        <taxon>Actinomycetes</taxon>
        <taxon>Propionibacteriales</taxon>
        <taxon>Nocardioidaceae</taxon>
        <taxon>Nocardioides</taxon>
    </lineage>
</organism>
<reference evidence="3 4" key="1">
    <citation type="submission" date="2020-07" db="EMBL/GenBank/DDBJ databases">
        <title>Sequencing the genomes of 1000 actinobacteria strains.</title>
        <authorList>
            <person name="Klenk H.-P."/>
        </authorList>
    </citation>
    <scope>NUCLEOTIDE SEQUENCE [LARGE SCALE GENOMIC DNA]</scope>
    <source>
        <strain evidence="3 4">DSM 21349</strain>
    </source>
</reference>
<name>A0A7W3PA99_9ACTN</name>
<feature type="compositionally biased region" description="Low complexity" evidence="1">
    <location>
        <begin position="529"/>
        <end position="544"/>
    </location>
</feature>
<dbReference type="Proteomes" id="UP000580910">
    <property type="component" value="Unassembled WGS sequence"/>
</dbReference>
<dbReference type="AlphaFoldDB" id="A0A7W3PA99"/>
<feature type="transmembrane region" description="Helical" evidence="2">
    <location>
        <begin position="339"/>
        <end position="364"/>
    </location>
</feature>
<keyword evidence="4" id="KW-1185">Reference proteome</keyword>
<evidence type="ECO:0000256" key="2">
    <source>
        <dbReference type="SAM" id="Phobius"/>
    </source>
</evidence>
<accession>A0A7W3PA99</accession>
<dbReference type="GO" id="GO:0008237">
    <property type="term" value="F:metallopeptidase activity"/>
    <property type="evidence" value="ECO:0007669"/>
    <property type="project" value="UniProtKB-KW"/>
</dbReference>
<feature type="transmembrane region" description="Helical" evidence="2">
    <location>
        <begin position="148"/>
        <end position="169"/>
    </location>
</feature>
<keyword evidence="2" id="KW-1133">Transmembrane helix</keyword>
<feature type="region of interest" description="Disordered" evidence="1">
    <location>
        <begin position="725"/>
        <end position="823"/>
    </location>
</feature>
<feature type="region of interest" description="Disordered" evidence="1">
    <location>
        <begin position="1"/>
        <end position="20"/>
    </location>
</feature>
<gene>
    <name evidence="3" type="ORF">FB382_002572</name>
</gene>
<keyword evidence="3" id="KW-0645">Protease</keyword>
<dbReference type="RefSeq" id="WP_220481340.1">
    <property type="nucleotide sequence ID" value="NZ_JACGXA010000001.1"/>
</dbReference>
<dbReference type="EMBL" id="JACGXA010000001">
    <property type="protein sequence ID" value="MBA8804281.1"/>
    <property type="molecule type" value="Genomic_DNA"/>
</dbReference>
<keyword evidence="2" id="KW-0812">Transmembrane</keyword>
<evidence type="ECO:0000313" key="4">
    <source>
        <dbReference type="Proteomes" id="UP000580910"/>
    </source>
</evidence>
<keyword evidence="3" id="KW-0482">Metalloprotease</keyword>
<feature type="region of interest" description="Disordered" evidence="1">
    <location>
        <begin position="529"/>
        <end position="559"/>
    </location>
</feature>
<evidence type="ECO:0000313" key="3">
    <source>
        <dbReference type="EMBL" id="MBA8804281.1"/>
    </source>
</evidence>
<keyword evidence="3" id="KW-0378">Hydrolase</keyword>
<evidence type="ECO:0000256" key="1">
    <source>
        <dbReference type="SAM" id="MobiDB-lite"/>
    </source>
</evidence>
<protein>
    <submittedName>
        <fullName evidence="3">Putative peptide zinc metalloprotease protein</fullName>
    </submittedName>
</protein>
<comment type="caution">
    <text evidence="3">The sequence shown here is derived from an EMBL/GenBank/DDBJ whole genome shotgun (WGS) entry which is preliminary data.</text>
</comment>
<feature type="transmembrane region" description="Helical" evidence="2">
    <location>
        <begin position="396"/>
        <end position="418"/>
    </location>
</feature>
<dbReference type="GO" id="GO:0006508">
    <property type="term" value="P:proteolysis"/>
    <property type="evidence" value="ECO:0007669"/>
    <property type="project" value="UniProtKB-KW"/>
</dbReference>